<dbReference type="PANTHER" id="PTHR38450">
    <property type="entry name" value="STAGE V SPORULATION PROTEIN AC-RELATED"/>
    <property type="match status" value="1"/>
</dbReference>
<dbReference type="AlphaFoldDB" id="A0A9D1LC62"/>
<reference evidence="2" key="2">
    <citation type="journal article" date="2021" name="PeerJ">
        <title>Extensive microbial diversity within the chicken gut microbiome revealed by metagenomics and culture.</title>
        <authorList>
            <person name="Gilroy R."/>
            <person name="Ravi A."/>
            <person name="Getino M."/>
            <person name="Pursley I."/>
            <person name="Horton D.L."/>
            <person name="Alikhan N.F."/>
            <person name="Baker D."/>
            <person name="Gharbi K."/>
            <person name="Hall N."/>
            <person name="Watson M."/>
            <person name="Adriaenssens E.M."/>
            <person name="Foster-Nyarko E."/>
            <person name="Jarju S."/>
            <person name="Secka A."/>
            <person name="Antonio M."/>
            <person name="Oren A."/>
            <person name="Chaudhuri R.R."/>
            <person name="La Ragione R."/>
            <person name="Hildebrand F."/>
            <person name="Pallen M.J."/>
        </authorList>
    </citation>
    <scope>NUCLEOTIDE SEQUENCE</scope>
    <source>
        <strain evidence="2">ChiHcec3-11533</strain>
    </source>
</reference>
<keyword evidence="1" id="KW-0812">Transmembrane</keyword>
<dbReference type="InterPro" id="IPR005562">
    <property type="entry name" value="SpoVA"/>
</dbReference>
<dbReference type="EMBL" id="DVMU01000134">
    <property type="protein sequence ID" value="HIU34105.1"/>
    <property type="molecule type" value="Genomic_DNA"/>
</dbReference>
<dbReference type="PANTHER" id="PTHR38450:SF1">
    <property type="entry name" value="STAGE V SPORULATION PROTEIN AC"/>
    <property type="match status" value="1"/>
</dbReference>
<protein>
    <submittedName>
        <fullName evidence="2">Stage V sporulation protein AC</fullName>
    </submittedName>
</protein>
<sequence length="153" mass="16681">MSDKEIRRAKQYGDLVERLTPNSKPLRNCLRAFWVGGVICTLGQWITMLAEPLQLTEMTAPMFTSVVLIFLGATLTGIGVYDRIGKYAGAGSVVPITGFANSVCAPALEFRREGWVLGLGARLFQIAGPVLVYGISSSIVVGLVYWAVKEWLL</sequence>
<feature type="transmembrane region" description="Helical" evidence="1">
    <location>
        <begin position="32"/>
        <end position="50"/>
    </location>
</feature>
<evidence type="ECO:0000256" key="1">
    <source>
        <dbReference type="SAM" id="Phobius"/>
    </source>
</evidence>
<reference evidence="2" key="1">
    <citation type="submission" date="2020-10" db="EMBL/GenBank/DDBJ databases">
        <authorList>
            <person name="Gilroy R."/>
        </authorList>
    </citation>
    <scope>NUCLEOTIDE SEQUENCE</scope>
    <source>
        <strain evidence="2">ChiHcec3-11533</strain>
    </source>
</reference>
<gene>
    <name evidence="2" type="primary">spoVAC</name>
    <name evidence="2" type="ORF">IAB02_06030</name>
</gene>
<name>A0A9D1LC62_9FIRM</name>
<dbReference type="InterPro" id="IPR014203">
    <property type="entry name" value="Spore_V_AC"/>
</dbReference>
<dbReference type="Pfam" id="PF03862">
    <property type="entry name" value="SpoVAC_SpoVAEB"/>
    <property type="match status" value="1"/>
</dbReference>
<feature type="transmembrane region" description="Helical" evidence="1">
    <location>
        <begin position="62"/>
        <end position="81"/>
    </location>
</feature>
<keyword evidence="1" id="KW-1133">Transmembrane helix</keyword>
<dbReference type="Proteomes" id="UP000824072">
    <property type="component" value="Unassembled WGS sequence"/>
</dbReference>
<proteinExistence type="predicted"/>
<organism evidence="2 3">
    <name type="scientific">Candidatus Pullichristensenella excrementigallinarum</name>
    <dbReference type="NCBI Taxonomy" id="2840907"/>
    <lineage>
        <taxon>Bacteria</taxon>
        <taxon>Bacillati</taxon>
        <taxon>Bacillota</taxon>
        <taxon>Clostridia</taxon>
        <taxon>Candidatus Pullichristensenella</taxon>
    </lineage>
</organism>
<feature type="transmembrane region" description="Helical" evidence="1">
    <location>
        <begin position="130"/>
        <end position="148"/>
    </location>
</feature>
<evidence type="ECO:0000313" key="3">
    <source>
        <dbReference type="Proteomes" id="UP000824072"/>
    </source>
</evidence>
<accession>A0A9D1LC62</accession>
<keyword evidence="1" id="KW-0472">Membrane</keyword>
<dbReference type="NCBIfam" id="TIGR02838">
    <property type="entry name" value="spore_V_AC"/>
    <property type="match status" value="1"/>
</dbReference>
<comment type="caution">
    <text evidence="2">The sequence shown here is derived from an EMBL/GenBank/DDBJ whole genome shotgun (WGS) entry which is preliminary data.</text>
</comment>
<evidence type="ECO:0000313" key="2">
    <source>
        <dbReference type="EMBL" id="HIU34105.1"/>
    </source>
</evidence>